<evidence type="ECO:0000256" key="1">
    <source>
        <dbReference type="SAM" id="Phobius"/>
    </source>
</evidence>
<dbReference type="Proteomes" id="UP000626109">
    <property type="component" value="Unassembled WGS sequence"/>
</dbReference>
<dbReference type="EMBL" id="CAJNNV010026708">
    <property type="protein sequence ID" value="CAE8618845.1"/>
    <property type="molecule type" value="Genomic_DNA"/>
</dbReference>
<evidence type="ECO:0000313" key="6">
    <source>
        <dbReference type="Proteomes" id="UP000654075"/>
    </source>
</evidence>
<name>A0A813FXT1_POLGL</name>
<evidence type="ECO:0000313" key="4">
    <source>
        <dbReference type="EMBL" id="CAE8618845.1"/>
    </source>
</evidence>
<gene>
    <name evidence="3" type="ORF">PGLA1383_LOCUS343</name>
    <name evidence="4" type="ORF">PGLA1383_LOCUS36443</name>
    <name evidence="5" type="ORF">PGLA2088_LOCUS8829</name>
</gene>
<keyword evidence="1" id="KW-1133">Transmembrane helix</keyword>
<proteinExistence type="predicted"/>
<organism evidence="4 6">
    <name type="scientific">Polarella glacialis</name>
    <name type="common">Dinoflagellate</name>
    <dbReference type="NCBI Taxonomy" id="89957"/>
    <lineage>
        <taxon>Eukaryota</taxon>
        <taxon>Sar</taxon>
        <taxon>Alveolata</taxon>
        <taxon>Dinophyceae</taxon>
        <taxon>Suessiales</taxon>
        <taxon>Suessiaceae</taxon>
        <taxon>Polarella</taxon>
    </lineage>
</organism>
<dbReference type="Proteomes" id="UP000654075">
    <property type="component" value="Unassembled WGS sequence"/>
</dbReference>
<comment type="caution">
    <text evidence="4">The sequence shown here is derived from an EMBL/GenBank/DDBJ whole genome shotgun (WGS) entry which is preliminary data.</text>
</comment>
<feature type="signal peptide" evidence="2">
    <location>
        <begin position="1"/>
        <end position="15"/>
    </location>
</feature>
<evidence type="ECO:0000313" key="5">
    <source>
        <dbReference type="EMBL" id="CAE8651087.1"/>
    </source>
</evidence>
<accession>A0A813FXT1</accession>
<feature type="transmembrane region" description="Helical" evidence="1">
    <location>
        <begin position="90"/>
        <end position="108"/>
    </location>
</feature>
<keyword evidence="1" id="KW-0812">Transmembrane</keyword>
<protein>
    <submittedName>
        <fullName evidence="4">Uncharacterized protein</fullName>
    </submittedName>
</protein>
<keyword evidence="2" id="KW-0732">Signal</keyword>
<feature type="chain" id="PRO_5036221966" evidence="2">
    <location>
        <begin position="16"/>
        <end position="119"/>
    </location>
</feature>
<dbReference type="EMBL" id="CAJNNW010009583">
    <property type="protein sequence ID" value="CAE8651087.1"/>
    <property type="molecule type" value="Genomic_DNA"/>
</dbReference>
<dbReference type="AlphaFoldDB" id="A0A813FXT1"/>
<reference evidence="4" key="1">
    <citation type="submission" date="2021-02" db="EMBL/GenBank/DDBJ databases">
        <authorList>
            <person name="Dougan E. K."/>
            <person name="Rhodes N."/>
            <person name="Thang M."/>
            <person name="Chan C."/>
        </authorList>
    </citation>
    <scope>NUCLEOTIDE SEQUENCE</scope>
</reference>
<sequence length="119" mass="13403">MLLSFLLSSSLKLEAETEVGSSKSSGMMLAHVVSKLTTHLYVHIHQVKNSKASMLSCNRLLLGKNISVFRVWSALCMKIEVVERLLRTKVVLVLFLFLLLLLLLFLVTRSACVEEFYSS</sequence>
<keyword evidence="1" id="KW-0472">Membrane</keyword>
<keyword evidence="6" id="KW-1185">Reference proteome</keyword>
<evidence type="ECO:0000256" key="2">
    <source>
        <dbReference type="SAM" id="SignalP"/>
    </source>
</evidence>
<evidence type="ECO:0000313" key="3">
    <source>
        <dbReference type="EMBL" id="CAE8581315.1"/>
    </source>
</evidence>
<dbReference type="EMBL" id="CAJNNV010000064">
    <property type="protein sequence ID" value="CAE8581315.1"/>
    <property type="molecule type" value="Genomic_DNA"/>
</dbReference>